<name>A0A328TLC6_9GAMM</name>
<keyword evidence="1" id="KW-0560">Oxidoreductase</keyword>
<proteinExistence type="predicted"/>
<dbReference type="EMBL" id="LJAM02000569">
    <property type="protein sequence ID" value="RAP69825.1"/>
    <property type="molecule type" value="Genomic_DNA"/>
</dbReference>
<accession>A0A328TLC6</accession>
<dbReference type="PANTHER" id="PTHR43237">
    <property type="entry name" value="NADP-DEPENDENT MALIC ENZYME"/>
    <property type="match status" value="1"/>
</dbReference>
<dbReference type="SUPFAM" id="SSF51735">
    <property type="entry name" value="NAD(P)-binding Rossmann-fold domains"/>
    <property type="match status" value="1"/>
</dbReference>
<dbReference type="InterPro" id="IPR051674">
    <property type="entry name" value="Malate_Decarboxylase"/>
</dbReference>
<organism evidence="2 3">
    <name type="scientific">Candidatus Erwinia dacicola</name>
    <dbReference type="NCBI Taxonomy" id="252393"/>
    <lineage>
        <taxon>Bacteria</taxon>
        <taxon>Pseudomonadati</taxon>
        <taxon>Pseudomonadota</taxon>
        <taxon>Gammaproteobacteria</taxon>
        <taxon>Enterobacterales</taxon>
        <taxon>Erwiniaceae</taxon>
        <taxon>Erwinia</taxon>
    </lineage>
</organism>
<dbReference type="PANTHER" id="PTHR43237:SF4">
    <property type="entry name" value="NADP-DEPENDENT MALIC ENZYME"/>
    <property type="match status" value="1"/>
</dbReference>
<dbReference type="PROSITE" id="PS51257">
    <property type="entry name" value="PROKAR_LIPOPROTEIN"/>
    <property type="match status" value="1"/>
</dbReference>
<keyword evidence="3" id="KW-1185">Reference proteome</keyword>
<evidence type="ECO:0000256" key="1">
    <source>
        <dbReference type="ARBA" id="ARBA00023002"/>
    </source>
</evidence>
<dbReference type="Proteomes" id="UP000244334">
    <property type="component" value="Unassembled WGS sequence"/>
</dbReference>
<dbReference type="InterPro" id="IPR036291">
    <property type="entry name" value="NAD(P)-bd_dom_sf"/>
</dbReference>
<dbReference type="AlphaFoldDB" id="A0A328TLC6"/>
<evidence type="ECO:0000313" key="2">
    <source>
        <dbReference type="EMBL" id="RAP69825.1"/>
    </source>
</evidence>
<comment type="caution">
    <text evidence="2">The sequence shown here is derived from an EMBL/GenBank/DDBJ whole genome shotgun (WGS) entry which is preliminary data.</text>
</comment>
<evidence type="ECO:0000313" key="3">
    <source>
        <dbReference type="Proteomes" id="UP000244334"/>
    </source>
</evidence>
<sequence>MRLVVSGAGASAIACLNLLMTLGMQKHNIVVCDSKWVSRQSGKRSLLDVGATAINEEMKLAAVHGYCRTGAGGAERRGRLGLRQSGAVV</sequence>
<gene>
    <name evidence="2" type="ORF">ACZ87_03382</name>
</gene>
<dbReference type="GO" id="GO:0016491">
    <property type="term" value="F:oxidoreductase activity"/>
    <property type="evidence" value="ECO:0007669"/>
    <property type="project" value="UniProtKB-KW"/>
</dbReference>
<reference evidence="2" key="1">
    <citation type="submission" date="2018-04" db="EMBL/GenBank/DDBJ databases">
        <title>Genomes of the Obligate Erwinia dacicola and Facultative Enterobacter sp. OLF Endosymbionts of the Olive Fruit fly, Bactrocera oleae.</title>
        <authorList>
            <person name="Estes A.M."/>
            <person name="Hearn D.J."/>
            <person name="Agarwal S."/>
            <person name="Pierson E.A."/>
            <person name="Dunning-Hotopp J.C."/>
        </authorList>
    </citation>
    <scope>NUCLEOTIDE SEQUENCE [LARGE SCALE GENOMIC DNA]</scope>
    <source>
        <strain evidence="2">Oroville</strain>
    </source>
</reference>
<protein>
    <submittedName>
        <fullName evidence="2">Malic enzyme, NAD binding domain protein</fullName>
    </submittedName>
</protein>